<comment type="similarity">
    <text evidence="2 8">Belongs to the carbamoyltransferase HypF family.</text>
</comment>
<dbReference type="InterPro" id="IPR017968">
    <property type="entry name" value="Acylphosphatase_CS"/>
</dbReference>
<dbReference type="EC" id="6.2.-.-" evidence="8"/>
<dbReference type="SUPFAM" id="SSF54975">
    <property type="entry name" value="Acylphosphatase/BLUF domain-like"/>
    <property type="match status" value="1"/>
</dbReference>
<dbReference type="Pfam" id="PF00708">
    <property type="entry name" value="Acylphosphatase"/>
    <property type="match status" value="1"/>
</dbReference>
<dbReference type="Pfam" id="PF17788">
    <property type="entry name" value="HypF_C"/>
    <property type="match status" value="1"/>
</dbReference>
<dbReference type="InterPro" id="IPR043129">
    <property type="entry name" value="ATPase_NBD"/>
</dbReference>
<dbReference type="InterPro" id="IPR006070">
    <property type="entry name" value="Sua5-like_dom"/>
</dbReference>
<comment type="caution">
    <text evidence="9">Lacks conserved residue(s) required for the propagation of feature annotation.</text>
</comment>
<comment type="pathway">
    <text evidence="1 8">Protein modification; [NiFe] hydrogenase maturation.</text>
</comment>
<dbReference type="PROSITE" id="PS51160">
    <property type="entry name" value="ACYLPHOSPHATASE_3"/>
    <property type="match status" value="1"/>
</dbReference>
<dbReference type="InterPro" id="IPR051060">
    <property type="entry name" value="Carbamoyltrans_HypF-like"/>
</dbReference>
<evidence type="ECO:0000256" key="4">
    <source>
        <dbReference type="ARBA" id="ARBA00022723"/>
    </source>
</evidence>
<dbReference type="AlphaFoldDB" id="A0A6I3S5Q3"/>
<dbReference type="InterPro" id="IPR017945">
    <property type="entry name" value="DHBP_synth_RibB-like_a/b_dom"/>
</dbReference>
<dbReference type="Gene3D" id="3.30.420.40">
    <property type="match status" value="1"/>
</dbReference>
<dbReference type="PROSITE" id="PS00150">
    <property type="entry name" value="ACYLPHOSPHATASE_1"/>
    <property type="match status" value="1"/>
</dbReference>
<evidence type="ECO:0000256" key="8">
    <source>
        <dbReference type="PIRNR" id="PIRNR006256"/>
    </source>
</evidence>
<dbReference type="SUPFAM" id="SSF55821">
    <property type="entry name" value="YrdC/RibB"/>
    <property type="match status" value="1"/>
</dbReference>
<comment type="function">
    <text evidence="8">Involved in the maturation of [NiFe] hydrogenases. Along with HypE, it catalyzes the synthesis of the CN ligands of the active site iron of [NiFe]-hydrogenases. HypF functions as a carbamoyl transferase using carbamoylphosphate as a substrate and transferring the carboxamido moiety in an ATP-dependent reaction to the thiolate of the C-terminal cysteine of HypE yielding a protein-S-carboxamide.</text>
</comment>
<accession>A0A6I3S5Q3</accession>
<dbReference type="GO" id="GO:0051604">
    <property type="term" value="P:protein maturation"/>
    <property type="evidence" value="ECO:0007669"/>
    <property type="project" value="TreeGrafter"/>
</dbReference>
<dbReference type="UniPathway" id="UPA00335"/>
<reference evidence="10 11" key="1">
    <citation type="journal article" date="2019" name="Nat. Med.">
        <title>A library of human gut bacterial isolates paired with longitudinal multiomics data enables mechanistic microbiome research.</title>
        <authorList>
            <person name="Poyet M."/>
            <person name="Groussin M."/>
            <person name="Gibbons S.M."/>
            <person name="Avila-Pacheco J."/>
            <person name="Jiang X."/>
            <person name="Kearney S.M."/>
            <person name="Perrotta A.R."/>
            <person name="Berdy B."/>
            <person name="Zhao S."/>
            <person name="Lieberman T.D."/>
            <person name="Swanson P.K."/>
            <person name="Smith M."/>
            <person name="Roesemann S."/>
            <person name="Alexander J.E."/>
            <person name="Rich S.A."/>
            <person name="Livny J."/>
            <person name="Vlamakis H."/>
            <person name="Clish C."/>
            <person name="Bullock K."/>
            <person name="Deik A."/>
            <person name="Scott J."/>
            <person name="Pierce K.A."/>
            <person name="Xavier R.J."/>
            <person name="Alm E.J."/>
        </authorList>
    </citation>
    <scope>NUCLEOTIDE SEQUENCE [LARGE SCALE GENOMIC DNA]</scope>
    <source>
        <strain evidence="10 11">BIOML-A2</strain>
    </source>
</reference>
<evidence type="ECO:0000256" key="7">
    <source>
        <dbReference type="ARBA" id="ARBA00048220"/>
    </source>
</evidence>
<evidence type="ECO:0000256" key="6">
    <source>
        <dbReference type="ARBA" id="ARBA00022833"/>
    </source>
</evidence>
<keyword evidence="3" id="KW-0436">Ligase</keyword>
<comment type="caution">
    <text evidence="10">The sequence shown here is derived from an EMBL/GenBank/DDBJ whole genome shotgun (WGS) entry which is preliminary data.</text>
</comment>
<protein>
    <recommendedName>
        <fullName evidence="8">Carbamoyltransferase HypF</fullName>
        <ecNumber evidence="8">6.2.-.-</ecNumber>
    </recommendedName>
</protein>
<dbReference type="PROSITE" id="PS51163">
    <property type="entry name" value="YRDC"/>
    <property type="match status" value="1"/>
</dbReference>
<dbReference type="InterPro" id="IPR011125">
    <property type="entry name" value="Znf_HypF"/>
</dbReference>
<dbReference type="InterPro" id="IPR001792">
    <property type="entry name" value="Acylphosphatase-like_dom"/>
</dbReference>
<dbReference type="EMBL" id="WNCL01000001">
    <property type="protein sequence ID" value="MTU42156.1"/>
    <property type="molecule type" value="Genomic_DNA"/>
</dbReference>
<dbReference type="Pfam" id="PF07503">
    <property type="entry name" value="zf-HYPF"/>
    <property type="match status" value="2"/>
</dbReference>
<gene>
    <name evidence="10" type="primary">hypF</name>
    <name evidence="10" type="ORF">GMD42_00665</name>
</gene>
<dbReference type="Gene3D" id="3.30.110.120">
    <property type="match status" value="1"/>
</dbReference>
<dbReference type="InterPro" id="IPR041440">
    <property type="entry name" value="HypF_C"/>
</dbReference>
<evidence type="ECO:0000256" key="2">
    <source>
        <dbReference type="ARBA" id="ARBA00008097"/>
    </source>
</evidence>
<dbReference type="Pfam" id="PF22521">
    <property type="entry name" value="HypF_C_2"/>
    <property type="match status" value="1"/>
</dbReference>
<keyword evidence="5" id="KW-0863">Zinc-finger</keyword>
<evidence type="ECO:0000313" key="10">
    <source>
        <dbReference type="EMBL" id="MTU42156.1"/>
    </source>
</evidence>
<dbReference type="PIRSF" id="PIRSF006256">
    <property type="entry name" value="CMPcnvr_hdrg_mat"/>
    <property type="match status" value="1"/>
</dbReference>
<dbReference type="PANTHER" id="PTHR42959">
    <property type="entry name" value="CARBAMOYLTRANSFERASE"/>
    <property type="match status" value="1"/>
</dbReference>
<name>A0A6I3S5Q3_9BURK</name>
<keyword evidence="10" id="KW-0808">Transferase</keyword>
<keyword evidence="6" id="KW-0862">Zinc</keyword>
<dbReference type="Gene3D" id="3.30.420.360">
    <property type="match status" value="1"/>
</dbReference>
<dbReference type="NCBIfam" id="TIGR00143">
    <property type="entry name" value="hypF"/>
    <property type="match status" value="1"/>
</dbReference>
<dbReference type="PANTHER" id="PTHR42959:SF1">
    <property type="entry name" value="CARBAMOYLTRANSFERASE HYPF"/>
    <property type="match status" value="1"/>
</dbReference>
<organism evidence="10 11">
    <name type="scientific">Parasutterella excrementihominis</name>
    <dbReference type="NCBI Taxonomy" id="487175"/>
    <lineage>
        <taxon>Bacteria</taxon>
        <taxon>Pseudomonadati</taxon>
        <taxon>Pseudomonadota</taxon>
        <taxon>Betaproteobacteria</taxon>
        <taxon>Burkholderiales</taxon>
        <taxon>Sutterellaceae</taxon>
        <taxon>Parasutterella</taxon>
    </lineage>
</organism>
<evidence type="ECO:0000256" key="3">
    <source>
        <dbReference type="ARBA" id="ARBA00022598"/>
    </source>
</evidence>
<keyword evidence="4" id="KW-0479">Metal-binding</keyword>
<sequence>MSSSIRAEKLRIKGTVQGVGFRPFVFVLAKNEGLTGTVLNDGRGVEAVLEGSSEALERFRTRLLKELPPLASIESVEAEDVPVEGRQDFVILESRSNSVSTVIPADAAVCEACLKELTDKNNRRYRYPFINCTHCGPRYTITAHLPYDRPQTSMKAFPMCPDCLQEYKNPLDRRFHAQPNACDVCGPHLELKDKKGNLVLCEDEIAELLRQIQDGKIAAVKGLGGFHLVCDAGNAAAVSELRQRKHRPFKPFAVMALNDLSASRFVRISEKASKELHSPQAPIVLCPKTEDADRLLPGIAPELNRIGVMMPYTPIHWLLFFEAMGRPEDPDWYKKECDLVLVMTSANAGGEPLVIGNDEAVQKLDGIADLFLTHNRDILIRCDDSVMQQREKDVQLIRRARGFTPVAVRLPYGGSSVIATGPWLKNTACLTKDDHAFLTQHIGDTDRVSNCRTLARAVEHLSEIFEITPKYIACDLHPDFFSTSLAEELADKYDAELIPVQHHHAHIAAVMAEHGLSEPVLGLALDGVGLGTDNKPWGGELLKVTPESFERLNSIAPITMPGADKCAREGWRMAAKIFAEDGKAEALEKLAQEVSKPSLHLITAQANAPETTSLGRLFDAAASMFGICHVSSYEGEAPVRLQAASEGRQGQNRTDLVEVIDGHPNFVPLLLALSEYTDIQQAAADFQETLAQVLAKEVIRASERENIQKVCLSGGCCLNSLLTQRLRELLERHELQVYEGLKVPPNDGGVSLGQAWVVLMRLHSTAKE</sequence>
<dbReference type="GO" id="GO:0016874">
    <property type="term" value="F:ligase activity"/>
    <property type="evidence" value="ECO:0007669"/>
    <property type="project" value="UniProtKB-UniRule"/>
</dbReference>
<evidence type="ECO:0000256" key="9">
    <source>
        <dbReference type="PROSITE-ProRule" id="PRU00520"/>
    </source>
</evidence>
<evidence type="ECO:0000256" key="1">
    <source>
        <dbReference type="ARBA" id="ARBA00004711"/>
    </source>
</evidence>
<proteinExistence type="inferred from homology"/>
<dbReference type="InterPro" id="IPR036046">
    <property type="entry name" value="Acylphosphatase-like_dom_sf"/>
</dbReference>
<dbReference type="Pfam" id="PF01300">
    <property type="entry name" value="Sua5_yciO_yrdC"/>
    <property type="match status" value="1"/>
</dbReference>
<dbReference type="InterPro" id="IPR004421">
    <property type="entry name" value="Carbamoyltransferase_HypF"/>
</dbReference>
<dbReference type="RefSeq" id="WP_008810858.1">
    <property type="nucleotide sequence ID" value="NZ_CAJUON010000006.1"/>
</dbReference>
<dbReference type="Proteomes" id="UP000462362">
    <property type="component" value="Unassembled WGS sequence"/>
</dbReference>
<dbReference type="SUPFAM" id="SSF53067">
    <property type="entry name" value="Actin-like ATPase domain"/>
    <property type="match status" value="1"/>
</dbReference>
<dbReference type="GO" id="GO:0016743">
    <property type="term" value="F:carboxyl- or carbamoyltransferase activity"/>
    <property type="evidence" value="ECO:0007669"/>
    <property type="project" value="UniProtKB-UniRule"/>
</dbReference>
<evidence type="ECO:0000256" key="5">
    <source>
        <dbReference type="ARBA" id="ARBA00022771"/>
    </source>
</evidence>
<dbReference type="InterPro" id="IPR055128">
    <property type="entry name" value="HypF_C_2"/>
</dbReference>
<dbReference type="Gene3D" id="3.90.870.50">
    <property type="match status" value="1"/>
</dbReference>
<dbReference type="GO" id="GO:0008270">
    <property type="term" value="F:zinc ion binding"/>
    <property type="evidence" value="ECO:0007669"/>
    <property type="project" value="UniProtKB-KW"/>
</dbReference>
<dbReference type="GO" id="GO:0003725">
    <property type="term" value="F:double-stranded RNA binding"/>
    <property type="evidence" value="ECO:0007669"/>
    <property type="project" value="InterPro"/>
</dbReference>
<evidence type="ECO:0000313" key="11">
    <source>
        <dbReference type="Proteomes" id="UP000462362"/>
    </source>
</evidence>
<comment type="catalytic activity">
    <reaction evidence="7 8">
        <text>C-terminal L-cysteinyl-[HypE protein] + carbamoyl phosphate + ATP + H2O = C-terminal S-carboxamide-L-cysteinyl-[HypE protein] + AMP + phosphate + diphosphate + H(+)</text>
        <dbReference type="Rhea" id="RHEA:55636"/>
        <dbReference type="Rhea" id="RHEA-COMP:14247"/>
        <dbReference type="Rhea" id="RHEA-COMP:14392"/>
        <dbReference type="ChEBI" id="CHEBI:15377"/>
        <dbReference type="ChEBI" id="CHEBI:15378"/>
        <dbReference type="ChEBI" id="CHEBI:30616"/>
        <dbReference type="ChEBI" id="CHEBI:33019"/>
        <dbReference type="ChEBI" id="CHEBI:43474"/>
        <dbReference type="ChEBI" id="CHEBI:58228"/>
        <dbReference type="ChEBI" id="CHEBI:76913"/>
        <dbReference type="ChEBI" id="CHEBI:139126"/>
        <dbReference type="ChEBI" id="CHEBI:456215"/>
    </reaction>
</comment>